<reference evidence="1" key="1">
    <citation type="journal article" date="2022" name="bioRxiv">
        <title>Sequencing and chromosome-scale assembly of the giantPleurodeles waltlgenome.</title>
        <authorList>
            <person name="Brown T."/>
            <person name="Elewa A."/>
            <person name="Iarovenko S."/>
            <person name="Subramanian E."/>
            <person name="Araus A.J."/>
            <person name="Petzold A."/>
            <person name="Susuki M."/>
            <person name="Suzuki K.-i.T."/>
            <person name="Hayashi T."/>
            <person name="Toyoda A."/>
            <person name="Oliveira C."/>
            <person name="Osipova E."/>
            <person name="Leigh N.D."/>
            <person name="Simon A."/>
            <person name="Yun M.H."/>
        </authorList>
    </citation>
    <scope>NUCLEOTIDE SEQUENCE</scope>
    <source>
        <strain evidence="1">20211129_DDA</strain>
        <tissue evidence="1">Liver</tissue>
    </source>
</reference>
<accession>A0AAV7VCT7</accession>
<proteinExistence type="predicted"/>
<evidence type="ECO:0000313" key="1">
    <source>
        <dbReference type="EMBL" id="KAJ1198676.1"/>
    </source>
</evidence>
<keyword evidence="2" id="KW-1185">Reference proteome</keyword>
<evidence type="ECO:0000313" key="2">
    <source>
        <dbReference type="Proteomes" id="UP001066276"/>
    </source>
</evidence>
<gene>
    <name evidence="1" type="ORF">NDU88_002515</name>
</gene>
<organism evidence="1 2">
    <name type="scientific">Pleurodeles waltl</name>
    <name type="common">Iberian ribbed newt</name>
    <dbReference type="NCBI Taxonomy" id="8319"/>
    <lineage>
        <taxon>Eukaryota</taxon>
        <taxon>Metazoa</taxon>
        <taxon>Chordata</taxon>
        <taxon>Craniata</taxon>
        <taxon>Vertebrata</taxon>
        <taxon>Euteleostomi</taxon>
        <taxon>Amphibia</taxon>
        <taxon>Batrachia</taxon>
        <taxon>Caudata</taxon>
        <taxon>Salamandroidea</taxon>
        <taxon>Salamandridae</taxon>
        <taxon>Pleurodelinae</taxon>
        <taxon>Pleurodeles</taxon>
    </lineage>
</organism>
<dbReference type="EMBL" id="JANPWB010000003">
    <property type="protein sequence ID" value="KAJ1198676.1"/>
    <property type="molecule type" value="Genomic_DNA"/>
</dbReference>
<name>A0AAV7VCT7_PLEWA</name>
<dbReference type="Proteomes" id="UP001066276">
    <property type="component" value="Chromosome 2_1"/>
</dbReference>
<comment type="caution">
    <text evidence="1">The sequence shown here is derived from an EMBL/GenBank/DDBJ whole genome shotgun (WGS) entry which is preliminary data.</text>
</comment>
<dbReference type="AlphaFoldDB" id="A0AAV7VCT7"/>
<sequence length="78" mass="8295">MEVQEPVQREAGEVKNTKLIQDSSLSNTRLCCGAQQRHVHSLDSGALVHLLDSKAGGVEVLWRSVGIGWIAGCGLVVG</sequence>
<protein>
    <submittedName>
        <fullName evidence="1">Uncharacterized protein</fullName>
    </submittedName>
</protein>